<keyword evidence="2" id="KW-0805">Transcription regulation</keyword>
<dbReference type="GO" id="GO:2000220">
    <property type="term" value="P:regulation of pseudohyphal growth"/>
    <property type="evidence" value="ECO:0007669"/>
    <property type="project" value="TreeGrafter"/>
</dbReference>
<reference evidence="7" key="1">
    <citation type="journal article" date="2024" name="Gigascience">
        <title>Chromosome-level genome of the poultry shaft louse Menopon gallinae provides insight into the host-switching and adaptive evolution of parasitic lice.</title>
        <authorList>
            <person name="Xu Y."/>
            <person name="Ma L."/>
            <person name="Liu S."/>
            <person name="Liang Y."/>
            <person name="Liu Q."/>
            <person name="He Z."/>
            <person name="Tian L."/>
            <person name="Duan Y."/>
            <person name="Cai W."/>
            <person name="Li H."/>
            <person name="Song F."/>
        </authorList>
    </citation>
    <scope>NUCLEOTIDE SEQUENCE</scope>
    <source>
        <strain evidence="7">Cailab_2023a</strain>
    </source>
</reference>
<dbReference type="GO" id="GO:1990526">
    <property type="term" value="C:Ste12p-Dig1p-Dig2p complex"/>
    <property type="evidence" value="ECO:0007669"/>
    <property type="project" value="TreeGrafter"/>
</dbReference>
<dbReference type="EMBL" id="JARGDH010000006">
    <property type="protein sequence ID" value="KAL0266072.1"/>
    <property type="molecule type" value="Genomic_DNA"/>
</dbReference>
<keyword evidence="4" id="KW-0539">Nucleus</keyword>
<feature type="compositionally biased region" description="Polar residues" evidence="6">
    <location>
        <begin position="245"/>
        <end position="258"/>
    </location>
</feature>
<feature type="region of interest" description="Disordered" evidence="6">
    <location>
        <begin position="232"/>
        <end position="270"/>
    </location>
</feature>
<evidence type="ECO:0000256" key="4">
    <source>
        <dbReference type="ARBA" id="ARBA00023242"/>
    </source>
</evidence>
<dbReference type="GO" id="GO:1990527">
    <property type="term" value="C:Tec1p-Ste12p-Dig1p complex"/>
    <property type="evidence" value="ECO:0007669"/>
    <property type="project" value="TreeGrafter"/>
</dbReference>
<evidence type="ECO:0000256" key="1">
    <source>
        <dbReference type="ARBA" id="ARBA00004123"/>
    </source>
</evidence>
<dbReference type="GO" id="GO:0003700">
    <property type="term" value="F:DNA-binding transcription factor activity"/>
    <property type="evidence" value="ECO:0007669"/>
    <property type="project" value="InterPro"/>
</dbReference>
<dbReference type="PANTHER" id="PTHR47427:SF1">
    <property type="entry name" value="PROTEIN STE12"/>
    <property type="match status" value="1"/>
</dbReference>
<dbReference type="Pfam" id="PF02200">
    <property type="entry name" value="STE"/>
    <property type="match status" value="1"/>
</dbReference>
<comment type="subcellular location">
    <subcellularLocation>
        <location evidence="1">Nucleus</location>
    </subcellularLocation>
</comment>
<dbReference type="GO" id="GO:0005634">
    <property type="term" value="C:nucleus"/>
    <property type="evidence" value="ECO:0007669"/>
    <property type="project" value="UniProtKB-SubCell"/>
</dbReference>
<evidence type="ECO:0000256" key="2">
    <source>
        <dbReference type="ARBA" id="ARBA00023015"/>
    </source>
</evidence>
<comment type="caution">
    <text evidence="7">The sequence shown here is derived from an EMBL/GenBank/DDBJ whole genome shotgun (WGS) entry which is preliminary data.</text>
</comment>
<dbReference type="SMART" id="SM00424">
    <property type="entry name" value="STE"/>
    <property type="match status" value="1"/>
</dbReference>
<protein>
    <submittedName>
        <fullName evidence="7">Uncharacterized protein</fullName>
    </submittedName>
</protein>
<evidence type="ECO:0000256" key="5">
    <source>
        <dbReference type="ARBA" id="ARBA00024345"/>
    </source>
</evidence>
<gene>
    <name evidence="7" type="ORF">PYX00_011789</name>
</gene>
<proteinExistence type="inferred from homology"/>
<dbReference type="InterPro" id="IPR052127">
    <property type="entry name" value="STE12_transcription_factor"/>
</dbReference>
<evidence type="ECO:0000256" key="3">
    <source>
        <dbReference type="ARBA" id="ARBA00023163"/>
    </source>
</evidence>
<evidence type="ECO:0000256" key="6">
    <source>
        <dbReference type="SAM" id="MobiDB-lite"/>
    </source>
</evidence>
<keyword evidence="3" id="KW-0804">Transcription</keyword>
<feature type="compositionally biased region" description="Basic and acidic residues" evidence="6">
    <location>
        <begin position="235"/>
        <end position="244"/>
    </location>
</feature>
<accession>A0AAW2H8G5</accession>
<sequence length="270" mass="31122">MNIQGDNELFAFLTSAPKEFVEGERIRKYQLKNGDFIHCNANRSLGSLKKFEEGIFSDLRNLKPGVDATLENPRSEFLEFLYKNGCIRTQKKQKVFFWYSVPHDSLFCDALERDLRRENNLAAYGKYMNETSGQYFPEDLKLHMSRKIYKTQRLAVRAPKPIYDQHVYAAPYGTKCGADKNLVKSLLFNTAPVHTAVTKQKFSQAFLPPFPLSELDNVNIFNEHCDMFGMPDEYPEPRKFKKSPDSSSEILGQQSNETYPMPNIQGGFQK</sequence>
<organism evidence="7">
    <name type="scientific">Menopon gallinae</name>
    <name type="common">poultry shaft louse</name>
    <dbReference type="NCBI Taxonomy" id="328185"/>
    <lineage>
        <taxon>Eukaryota</taxon>
        <taxon>Metazoa</taxon>
        <taxon>Ecdysozoa</taxon>
        <taxon>Arthropoda</taxon>
        <taxon>Hexapoda</taxon>
        <taxon>Insecta</taxon>
        <taxon>Pterygota</taxon>
        <taxon>Neoptera</taxon>
        <taxon>Paraneoptera</taxon>
        <taxon>Psocodea</taxon>
        <taxon>Troctomorpha</taxon>
        <taxon>Phthiraptera</taxon>
        <taxon>Amblycera</taxon>
        <taxon>Menoponidae</taxon>
        <taxon>Menopon</taxon>
    </lineage>
</organism>
<dbReference type="PANTHER" id="PTHR47427">
    <property type="entry name" value="PROTEIN STE12"/>
    <property type="match status" value="1"/>
</dbReference>
<dbReference type="AlphaFoldDB" id="A0AAW2H8G5"/>
<dbReference type="InterPro" id="IPR003120">
    <property type="entry name" value="Ste12"/>
</dbReference>
<evidence type="ECO:0000313" key="7">
    <source>
        <dbReference type="EMBL" id="KAL0266072.1"/>
    </source>
</evidence>
<name>A0AAW2H8G5_9NEOP</name>
<comment type="similarity">
    <text evidence="5">Belongs to the STE12 transcription factor family.</text>
</comment>